<sequence length="100" mass="10852">MGRISSAASVGSKKVLLILHIPKFPPNHLLVLLAVDYFLFVMVFITVHRHLARAAATASTTSTPIPTSQHHSHLHHNPPNLLGLQSSSAGRFCGVDGQRR</sequence>
<keyword evidence="2" id="KW-1133">Transmembrane helix</keyword>
<gene>
    <name evidence="3" type="ORF">PINE0816_LOCUS3923</name>
</gene>
<feature type="region of interest" description="Disordered" evidence="1">
    <location>
        <begin position="58"/>
        <end position="100"/>
    </location>
</feature>
<feature type="transmembrane region" description="Helical" evidence="2">
    <location>
        <begin position="29"/>
        <end position="47"/>
    </location>
</feature>
<keyword evidence="2" id="KW-0472">Membrane</keyword>
<feature type="compositionally biased region" description="Low complexity" evidence="1">
    <location>
        <begin position="58"/>
        <end position="69"/>
    </location>
</feature>
<proteinExistence type="predicted"/>
<protein>
    <submittedName>
        <fullName evidence="3">Uncharacterized protein</fullName>
    </submittedName>
</protein>
<evidence type="ECO:0000256" key="1">
    <source>
        <dbReference type="SAM" id="MobiDB-lite"/>
    </source>
</evidence>
<accession>A0A7S0GBZ0</accession>
<evidence type="ECO:0000256" key="2">
    <source>
        <dbReference type="SAM" id="Phobius"/>
    </source>
</evidence>
<reference evidence="3" key="1">
    <citation type="submission" date="2021-01" db="EMBL/GenBank/DDBJ databases">
        <authorList>
            <person name="Corre E."/>
            <person name="Pelletier E."/>
            <person name="Niang G."/>
            <person name="Scheremetjew M."/>
            <person name="Finn R."/>
            <person name="Kale V."/>
            <person name="Holt S."/>
            <person name="Cochrane G."/>
            <person name="Meng A."/>
            <person name="Brown T."/>
            <person name="Cohen L."/>
        </authorList>
    </citation>
    <scope>NUCLEOTIDE SEQUENCE</scope>
    <source>
        <strain evidence="3">CCAP1064/1</strain>
    </source>
</reference>
<organism evidence="3">
    <name type="scientific">Proboscia inermis</name>
    <dbReference type="NCBI Taxonomy" id="420281"/>
    <lineage>
        <taxon>Eukaryota</taxon>
        <taxon>Sar</taxon>
        <taxon>Stramenopiles</taxon>
        <taxon>Ochrophyta</taxon>
        <taxon>Bacillariophyta</taxon>
        <taxon>Coscinodiscophyceae</taxon>
        <taxon>Rhizosoleniophycidae</taxon>
        <taxon>Rhizosoleniales</taxon>
        <taxon>Rhizosoleniaceae</taxon>
        <taxon>Proboscia</taxon>
    </lineage>
</organism>
<evidence type="ECO:0000313" key="3">
    <source>
        <dbReference type="EMBL" id="CAD8407803.1"/>
    </source>
</evidence>
<keyword evidence="2" id="KW-0812">Transmembrane</keyword>
<dbReference type="EMBL" id="HBEL01008234">
    <property type="protein sequence ID" value="CAD8407803.1"/>
    <property type="molecule type" value="Transcribed_RNA"/>
</dbReference>
<dbReference type="AlphaFoldDB" id="A0A7S0GBZ0"/>
<name>A0A7S0GBZ0_9STRA</name>